<feature type="compositionally biased region" description="Low complexity" evidence="1">
    <location>
        <begin position="291"/>
        <end position="308"/>
    </location>
</feature>
<proteinExistence type="predicted"/>
<feature type="region of interest" description="Disordered" evidence="1">
    <location>
        <begin position="262"/>
        <end position="326"/>
    </location>
</feature>
<name>A0ABQ0L9C0_MYCCL</name>
<sequence length="596" mass="64070">MAEILDDALALGLPVHTDARETLEKLVRLKTFFKGQVAFEIKGESFASRAALDALQQGLDALFLRVGRLVIVQDETHSAPPTTQSFTTHSSTSPTDGAGVSYPPPHPVPTHSPRQLQYLSAIAPTSAQSFTARLSSSSMDSAGLSYATLPAHPSQQLPYLTAIAPPPAQSFMAHSSSSSMGGAGVLYSTPPAEQLRFLTAMANTGTFYQSAQSTMPAMPVDVARVPSSGFGSGVSIPTEAVPSPGASVPYAWAVRDASSVSGASTVPGASVPTSIEQGVSTTTNSHSKVLASASSHSGVSVSASSHAGDIPSAPSSHAQSYSEADELPPMPAKWPLAIEVGYGMIIDRLRRDIVLDKPFGLDLSETTHLYGLEMHQILTRTRPDLQSSLEEWNLWIPELALQVFLSVREFRQTLKATTRGIMHNTHVIETPAQGENGTPLSPQEQQAVVLSHIRAGRFVDLVDDSVLLPFRNPVLSCVILALGCKGVKHGLYAWKDIPPTLVALACTVMHSILEDQALQVDPEDDESDALASDHLLERFTWFQDAYQQCRAHPLYGRGVSVHMEYLANDLRACKDGEYWKLASWVHLQDQIRGANP</sequence>
<reference evidence="2" key="1">
    <citation type="submission" date="2014-09" db="EMBL/GenBank/DDBJ databases">
        <title>Genome sequence of the luminous mushroom Mycena chlorophos for searching fungal bioluminescence genes.</title>
        <authorList>
            <person name="Tanaka Y."/>
            <person name="Kasuga D."/>
            <person name="Oba Y."/>
            <person name="Hase S."/>
            <person name="Sato K."/>
            <person name="Oba Y."/>
            <person name="Sakakibara Y."/>
        </authorList>
    </citation>
    <scope>NUCLEOTIDE SEQUENCE</scope>
</reference>
<evidence type="ECO:0000256" key="1">
    <source>
        <dbReference type="SAM" id="MobiDB-lite"/>
    </source>
</evidence>
<feature type="region of interest" description="Disordered" evidence="1">
    <location>
        <begin position="78"/>
        <end position="113"/>
    </location>
</feature>
<feature type="compositionally biased region" description="Low complexity" evidence="1">
    <location>
        <begin position="80"/>
        <end position="95"/>
    </location>
</feature>
<protein>
    <submittedName>
        <fullName evidence="2">Uncharacterized protein</fullName>
    </submittedName>
</protein>
<evidence type="ECO:0000313" key="2">
    <source>
        <dbReference type="EMBL" id="GAT47137.1"/>
    </source>
</evidence>
<feature type="compositionally biased region" description="Polar residues" evidence="1">
    <location>
        <begin position="313"/>
        <end position="322"/>
    </location>
</feature>
<gene>
    <name evidence="2" type="ORF">MCHLO_04617</name>
</gene>
<evidence type="ECO:0000313" key="3">
    <source>
        <dbReference type="Proteomes" id="UP000815677"/>
    </source>
</evidence>
<organism evidence="2 3">
    <name type="scientific">Mycena chlorophos</name>
    <name type="common">Agaric fungus</name>
    <name type="synonym">Agaricus chlorophos</name>
    <dbReference type="NCBI Taxonomy" id="658473"/>
    <lineage>
        <taxon>Eukaryota</taxon>
        <taxon>Fungi</taxon>
        <taxon>Dikarya</taxon>
        <taxon>Basidiomycota</taxon>
        <taxon>Agaricomycotina</taxon>
        <taxon>Agaricomycetes</taxon>
        <taxon>Agaricomycetidae</taxon>
        <taxon>Agaricales</taxon>
        <taxon>Marasmiineae</taxon>
        <taxon>Mycenaceae</taxon>
        <taxon>Mycena</taxon>
    </lineage>
</organism>
<feature type="compositionally biased region" description="Polar residues" evidence="1">
    <location>
        <begin position="271"/>
        <end position="287"/>
    </location>
</feature>
<keyword evidence="3" id="KW-1185">Reference proteome</keyword>
<dbReference type="EMBL" id="DF843160">
    <property type="protein sequence ID" value="GAT47137.1"/>
    <property type="molecule type" value="Genomic_DNA"/>
</dbReference>
<accession>A0ABQ0L9C0</accession>
<dbReference type="Proteomes" id="UP000815677">
    <property type="component" value="Unassembled WGS sequence"/>
</dbReference>